<dbReference type="PANTHER" id="PTHR43420:SF47">
    <property type="entry name" value="N-ACETYLTRANSFERASE DOMAIN-CONTAINING PROTEIN"/>
    <property type="match status" value="1"/>
</dbReference>
<dbReference type="PROSITE" id="PS51186">
    <property type="entry name" value="GNAT"/>
    <property type="match status" value="1"/>
</dbReference>
<dbReference type="Pfam" id="PF00583">
    <property type="entry name" value="Acetyltransf_1"/>
    <property type="match status" value="1"/>
</dbReference>
<name>A0A1H4LCR1_9HYPH</name>
<gene>
    <name evidence="4" type="ORF">SAMN05216452_2764</name>
</gene>
<evidence type="ECO:0000256" key="1">
    <source>
        <dbReference type="ARBA" id="ARBA00022679"/>
    </source>
</evidence>
<dbReference type="Proteomes" id="UP000199064">
    <property type="component" value="Unassembled WGS sequence"/>
</dbReference>
<evidence type="ECO:0000259" key="3">
    <source>
        <dbReference type="PROSITE" id="PS51186"/>
    </source>
</evidence>
<organism evidence="4 5">
    <name type="scientific">Nitratireductor aquibiodomus</name>
    <dbReference type="NCBI Taxonomy" id="204799"/>
    <lineage>
        <taxon>Bacteria</taxon>
        <taxon>Pseudomonadati</taxon>
        <taxon>Pseudomonadota</taxon>
        <taxon>Alphaproteobacteria</taxon>
        <taxon>Hyphomicrobiales</taxon>
        <taxon>Phyllobacteriaceae</taxon>
        <taxon>Nitratireductor</taxon>
    </lineage>
</organism>
<dbReference type="Gene3D" id="3.40.630.30">
    <property type="match status" value="1"/>
</dbReference>
<evidence type="ECO:0000256" key="2">
    <source>
        <dbReference type="ARBA" id="ARBA00023315"/>
    </source>
</evidence>
<dbReference type="InterPro" id="IPR050680">
    <property type="entry name" value="YpeA/RimI_acetyltransf"/>
</dbReference>
<reference evidence="5" key="1">
    <citation type="submission" date="2016-10" db="EMBL/GenBank/DDBJ databases">
        <authorList>
            <person name="Varghese N."/>
            <person name="Submissions S."/>
        </authorList>
    </citation>
    <scope>NUCLEOTIDE SEQUENCE [LARGE SCALE GENOMIC DNA]</scope>
    <source>
        <strain evidence="5">ES.061</strain>
    </source>
</reference>
<dbReference type="SUPFAM" id="SSF55729">
    <property type="entry name" value="Acyl-CoA N-acyltransferases (Nat)"/>
    <property type="match status" value="1"/>
</dbReference>
<feature type="domain" description="N-acetyltransferase" evidence="3">
    <location>
        <begin position="15"/>
        <end position="157"/>
    </location>
</feature>
<dbReference type="AlphaFoldDB" id="A0A1H4LCR1"/>
<keyword evidence="2" id="KW-0012">Acyltransferase</keyword>
<evidence type="ECO:0000313" key="4">
    <source>
        <dbReference type="EMBL" id="SEB68521.1"/>
    </source>
</evidence>
<dbReference type="InterPro" id="IPR000182">
    <property type="entry name" value="GNAT_dom"/>
</dbReference>
<evidence type="ECO:0000313" key="5">
    <source>
        <dbReference type="Proteomes" id="UP000199064"/>
    </source>
</evidence>
<dbReference type="GO" id="GO:0016747">
    <property type="term" value="F:acyltransferase activity, transferring groups other than amino-acyl groups"/>
    <property type="evidence" value="ECO:0007669"/>
    <property type="project" value="InterPro"/>
</dbReference>
<dbReference type="RefSeq" id="WP_090329172.1">
    <property type="nucleotide sequence ID" value="NZ_FNSL01000001.1"/>
</dbReference>
<proteinExistence type="predicted"/>
<sequence>MEKKSSHRMAPASSVTVHVVSPEDRADLCALRVADEQTRFVASNADSLEEADENDACVPLVIRAGGQPVGFAMHALDEDDGNRWLYRLMIDARFQGHGYGAAALSLIVRRLSALPDCPFIMLGVKPENEAAIRLYERAGFRPTGETIDGEMVMRLDV</sequence>
<protein>
    <submittedName>
        <fullName evidence="4">Diamine N-acetyltransferase</fullName>
    </submittedName>
</protein>
<dbReference type="PANTHER" id="PTHR43420">
    <property type="entry name" value="ACETYLTRANSFERASE"/>
    <property type="match status" value="1"/>
</dbReference>
<keyword evidence="1 4" id="KW-0808">Transferase</keyword>
<dbReference type="EMBL" id="FNSL01000001">
    <property type="protein sequence ID" value="SEB68521.1"/>
    <property type="molecule type" value="Genomic_DNA"/>
</dbReference>
<dbReference type="InterPro" id="IPR016181">
    <property type="entry name" value="Acyl_CoA_acyltransferase"/>
</dbReference>
<accession>A0A1H4LCR1</accession>
<keyword evidence="5" id="KW-1185">Reference proteome</keyword>
<dbReference type="CDD" id="cd04301">
    <property type="entry name" value="NAT_SF"/>
    <property type="match status" value="1"/>
</dbReference>